<sequence>MWAVYDRNKHVVTIRPQAEGKLSMELRSLPPSLRLATRGLAALLVTAGASAHALVIGVTEGVSYQVTEAQIAPRFEPIAEALSKALKQPVTVKVLISYNSAREAMKKKEVDLVFIHPAHVALEGIKSGNYKAVAWTAGFTDYKVSFLCKQQPISNWKDVAGKSLVLPDVDSITSVITRAMLREHGVAESAVKVTNTRFQDAVPFYVTNGFAAYGATASAGVVKTWTDGGGKVCAESRAVPIKQWLLATKTDAATAATVRETLLGLNQSDAGKRALSASNYTGFVPASGDTEADTMRWLGI</sequence>
<accession>A0A0D0MBJ3</accession>
<dbReference type="Proteomes" id="UP000032067">
    <property type="component" value="Unassembled WGS sequence"/>
</dbReference>
<protein>
    <submittedName>
        <fullName evidence="1">Phosphate ABC transporter substrate-binding protein</fullName>
    </submittedName>
</protein>
<dbReference type="EMBL" id="JXQQ01000058">
    <property type="protein sequence ID" value="KIQ26880.1"/>
    <property type="molecule type" value="Genomic_DNA"/>
</dbReference>
<dbReference type="Pfam" id="PF12974">
    <property type="entry name" value="Phosphonate-bd"/>
    <property type="match status" value="1"/>
</dbReference>
<reference evidence="1 2" key="1">
    <citation type="submission" date="2014-12" db="EMBL/GenBank/DDBJ databases">
        <title>16Stimator: statistical estimation of ribosomal gene copy numbers from draft genome assemblies.</title>
        <authorList>
            <person name="Perisin M.A."/>
            <person name="Vetter M."/>
            <person name="Gilbert J.A."/>
            <person name="Bergelson J."/>
        </authorList>
    </citation>
    <scope>NUCLEOTIDE SEQUENCE [LARGE SCALE GENOMIC DNA]</scope>
    <source>
        <strain evidence="1 2">MEDvA23</strain>
    </source>
</reference>
<dbReference type="Gene3D" id="3.40.190.10">
    <property type="entry name" value="Periplasmic binding protein-like II"/>
    <property type="match status" value="2"/>
</dbReference>
<evidence type="ECO:0000313" key="2">
    <source>
        <dbReference type="Proteomes" id="UP000032067"/>
    </source>
</evidence>
<evidence type="ECO:0000313" key="1">
    <source>
        <dbReference type="EMBL" id="KIQ26880.1"/>
    </source>
</evidence>
<organism evidence="1 2">
    <name type="scientific">Variovorax paradoxus</name>
    <dbReference type="NCBI Taxonomy" id="34073"/>
    <lineage>
        <taxon>Bacteria</taxon>
        <taxon>Pseudomonadati</taxon>
        <taxon>Pseudomonadota</taxon>
        <taxon>Betaproteobacteria</taxon>
        <taxon>Burkholderiales</taxon>
        <taxon>Comamonadaceae</taxon>
        <taxon>Variovorax</taxon>
    </lineage>
</organism>
<comment type="caution">
    <text evidence="1">The sequence shown here is derived from an EMBL/GenBank/DDBJ whole genome shotgun (WGS) entry which is preliminary data.</text>
</comment>
<proteinExistence type="predicted"/>
<gene>
    <name evidence="1" type="ORF">RT97_22470</name>
</gene>
<dbReference type="AlphaFoldDB" id="A0A0D0MBJ3"/>
<name>A0A0D0MBJ3_VARPD</name>
<dbReference type="SUPFAM" id="SSF53850">
    <property type="entry name" value="Periplasmic binding protein-like II"/>
    <property type="match status" value="1"/>
</dbReference>